<evidence type="ECO:0008006" key="3">
    <source>
        <dbReference type="Google" id="ProtNLM"/>
    </source>
</evidence>
<proteinExistence type="predicted"/>
<accession>A0A9D4FMD9</accession>
<keyword evidence="2" id="KW-1185">Reference proteome</keyword>
<dbReference type="EMBL" id="JAIWYP010000007">
    <property type="protein sequence ID" value="KAH3801864.1"/>
    <property type="molecule type" value="Genomic_DNA"/>
</dbReference>
<reference evidence="1" key="1">
    <citation type="journal article" date="2019" name="bioRxiv">
        <title>The Genome of the Zebra Mussel, Dreissena polymorpha: A Resource for Invasive Species Research.</title>
        <authorList>
            <person name="McCartney M.A."/>
            <person name="Auch B."/>
            <person name="Kono T."/>
            <person name="Mallez S."/>
            <person name="Zhang Y."/>
            <person name="Obille A."/>
            <person name="Becker A."/>
            <person name="Abrahante J.E."/>
            <person name="Garbe J."/>
            <person name="Badalamenti J.P."/>
            <person name="Herman A."/>
            <person name="Mangelson H."/>
            <person name="Liachko I."/>
            <person name="Sullivan S."/>
            <person name="Sone E.D."/>
            <person name="Koren S."/>
            <person name="Silverstein K.A.T."/>
            <person name="Beckman K.B."/>
            <person name="Gohl D.M."/>
        </authorList>
    </citation>
    <scope>NUCLEOTIDE SEQUENCE</scope>
    <source>
        <strain evidence="1">Duluth1</strain>
        <tissue evidence="1">Whole animal</tissue>
    </source>
</reference>
<sequence>MYKCLSHRHVVTKIFLNFSCATDTDLFPNFSRFKRGYLMSEFGAFRSTNLEGGAIEMNFTCVLQVCKGDCEEVI</sequence>
<evidence type="ECO:0000313" key="2">
    <source>
        <dbReference type="Proteomes" id="UP000828390"/>
    </source>
</evidence>
<evidence type="ECO:0000313" key="1">
    <source>
        <dbReference type="EMBL" id="KAH3801864.1"/>
    </source>
</evidence>
<dbReference type="AlphaFoldDB" id="A0A9D4FMD9"/>
<protein>
    <recommendedName>
        <fullName evidence="3">ZP domain-containing protein</fullName>
    </recommendedName>
</protein>
<dbReference type="Proteomes" id="UP000828390">
    <property type="component" value="Unassembled WGS sequence"/>
</dbReference>
<gene>
    <name evidence="1" type="ORF">DPMN_155526</name>
</gene>
<comment type="caution">
    <text evidence="1">The sequence shown here is derived from an EMBL/GenBank/DDBJ whole genome shotgun (WGS) entry which is preliminary data.</text>
</comment>
<organism evidence="1 2">
    <name type="scientific">Dreissena polymorpha</name>
    <name type="common">Zebra mussel</name>
    <name type="synonym">Mytilus polymorpha</name>
    <dbReference type="NCBI Taxonomy" id="45954"/>
    <lineage>
        <taxon>Eukaryota</taxon>
        <taxon>Metazoa</taxon>
        <taxon>Spiralia</taxon>
        <taxon>Lophotrochozoa</taxon>
        <taxon>Mollusca</taxon>
        <taxon>Bivalvia</taxon>
        <taxon>Autobranchia</taxon>
        <taxon>Heteroconchia</taxon>
        <taxon>Euheterodonta</taxon>
        <taxon>Imparidentia</taxon>
        <taxon>Neoheterodontei</taxon>
        <taxon>Myida</taxon>
        <taxon>Dreissenoidea</taxon>
        <taxon>Dreissenidae</taxon>
        <taxon>Dreissena</taxon>
    </lineage>
</organism>
<reference evidence="1" key="2">
    <citation type="submission" date="2020-11" db="EMBL/GenBank/DDBJ databases">
        <authorList>
            <person name="McCartney M.A."/>
            <person name="Auch B."/>
            <person name="Kono T."/>
            <person name="Mallez S."/>
            <person name="Becker A."/>
            <person name="Gohl D.M."/>
            <person name="Silverstein K.A.T."/>
            <person name="Koren S."/>
            <person name="Bechman K.B."/>
            <person name="Herman A."/>
            <person name="Abrahante J.E."/>
            <person name="Garbe J."/>
        </authorList>
    </citation>
    <scope>NUCLEOTIDE SEQUENCE</scope>
    <source>
        <strain evidence="1">Duluth1</strain>
        <tissue evidence="1">Whole animal</tissue>
    </source>
</reference>
<name>A0A9D4FMD9_DREPO</name>